<protein>
    <submittedName>
        <fullName evidence="1">Uncharacterized protein</fullName>
    </submittedName>
</protein>
<comment type="caution">
    <text evidence="1">The sequence shown here is derived from an EMBL/GenBank/DDBJ whole genome shotgun (WGS) entry which is preliminary data.</text>
</comment>
<gene>
    <name evidence="1" type="ORF">C0Q90_13000</name>
</gene>
<dbReference type="NCBIfam" id="NF040517">
    <property type="entry name" value="Lacto_Palin_RP2"/>
    <property type="match status" value="1"/>
</dbReference>
<organism evidence="1 2">
    <name type="scientific">Lacticaseibacillus paracasei</name>
    <name type="common">Lactobacillus paracasei</name>
    <dbReference type="NCBI Taxonomy" id="1597"/>
    <lineage>
        <taxon>Bacteria</taxon>
        <taxon>Bacillati</taxon>
        <taxon>Bacillota</taxon>
        <taxon>Bacilli</taxon>
        <taxon>Lactobacillales</taxon>
        <taxon>Lactobacillaceae</taxon>
        <taxon>Lacticaseibacillus</taxon>
    </lineage>
</organism>
<sequence>MISPFKRVLSRRNLHIRTTSAMAKVRPSHLCPLMLRFLTAADHALTRILTLFRVAINII</sequence>
<dbReference type="EMBL" id="PKQJ01000019">
    <property type="protein sequence ID" value="PLC45364.1"/>
    <property type="molecule type" value="Genomic_DNA"/>
</dbReference>
<name>A0AB36X8R9_LACPA</name>
<dbReference type="Proteomes" id="UP000234512">
    <property type="component" value="Unassembled WGS sequence"/>
</dbReference>
<proteinExistence type="predicted"/>
<evidence type="ECO:0000313" key="1">
    <source>
        <dbReference type="EMBL" id="PLC45364.1"/>
    </source>
</evidence>
<evidence type="ECO:0000313" key="2">
    <source>
        <dbReference type="Proteomes" id="UP000234512"/>
    </source>
</evidence>
<dbReference type="AntiFam" id="ANF00267">
    <property type="entry name" value="DNA repeat translations related to WP_015765070.1"/>
</dbReference>
<dbReference type="AlphaFoldDB" id="A0AB36X8R9"/>
<reference evidence="1 2" key="1">
    <citation type="journal article" date="2018" name="Genome Announc.">
        <title>Draft Genome Sequence of Lactobacillus paracasei DUP 13076, Which Exhibits Potent Antipathogenic Effects against Salmonella enterica Serovars Enteritidis, Typhimurium, and Heidelberg.</title>
        <authorList>
            <person name="Muyyarikkandy M.S."/>
            <person name="Alqahtani F.H."/>
            <person name="Mandoiu I."/>
            <person name="Amalaradjou M.A."/>
        </authorList>
    </citation>
    <scope>NUCLEOTIDE SEQUENCE [LARGE SCALE GENOMIC DNA]</scope>
    <source>
        <strain evidence="1 2">DUP 13076</strain>
    </source>
</reference>
<accession>A0AB36X8R9</accession>